<dbReference type="Gene3D" id="3.40.30.10">
    <property type="entry name" value="Glutaredoxin"/>
    <property type="match status" value="1"/>
</dbReference>
<dbReference type="InterPro" id="IPR006660">
    <property type="entry name" value="Arsenate_reductase-like"/>
</dbReference>
<evidence type="ECO:0000256" key="1">
    <source>
        <dbReference type="ARBA" id="ARBA00007198"/>
    </source>
</evidence>
<dbReference type="Pfam" id="PF03960">
    <property type="entry name" value="ArsC"/>
    <property type="match status" value="1"/>
</dbReference>
<organism evidence="3 4">
    <name type="scientific">Caenispirillum bisanense</name>
    <dbReference type="NCBI Taxonomy" id="414052"/>
    <lineage>
        <taxon>Bacteria</taxon>
        <taxon>Pseudomonadati</taxon>
        <taxon>Pseudomonadota</taxon>
        <taxon>Alphaproteobacteria</taxon>
        <taxon>Rhodospirillales</taxon>
        <taxon>Novispirillaceae</taxon>
        <taxon>Caenispirillum</taxon>
    </lineage>
</organism>
<accession>A0A286H192</accession>
<evidence type="ECO:0000313" key="4">
    <source>
        <dbReference type="Proteomes" id="UP000219621"/>
    </source>
</evidence>
<dbReference type="NCBIfam" id="TIGR01617">
    <property type="entry name" value="arsC_related"/>
    <property type="match status" value="1"/>
</dbReference>
<gene>
    <name evidence="3" type="ORF">SAMN05421508_1165</name>
</gene>
<dbReference type="AlphaFoldDB" id="A0A286H192"/>
<dbReference type="InterPro" id="IPR006504">
    <property type="entry name" value="Tscrpt_reg_Spx/MgsR"/>
</dbReference>
<dbReference type="RefSeq" id="WP_245913645.1">
    <property type="nucleotide sequence ID" value="NZ_OCNJ01000016.1"/>
</dbReference>
<dbReference type="PANTHER" id="PTHR30041:SF8">
    <property type="entry name" value="PROTEIN YFFB"/>
    <property type="match status" value="1"/>
</dbReference>
<dbReference type="PANTHER" id="PTHR30041">
    <property type="entry name" value="ARSENATE REDUCTASE"/>
    <property type="match status" value="1"/>
</dbReference>
<dbReference type="EMBL" id="OCNJ01000016">
    <property type="protein sequence ID" value="SOE01074.1"/>
    <property type="molecule type" value="Genomic_DNA"/>
</dbReference>
<evidence type="ECO:0000313" key="3">
    <source>
        <dbReference type="EMBL" id="SOE01074.1"/>
    </source>
</evidence>
<protein>
    <submittedName>
        <fullName evidence="3">Transcriptional regulator, Spx/MgsR family</fullName>
    </submittedName>
</protein>
<proteinExistence type="inferred from homology"/>
<dbReference type="InterPro" id="IPR036249">
    <property type="entry name" value="Thioredoxin-like_sf"/>
</dbReference>
<dbReference type="Proteomes" id="UP000219621">
    <property type="component" value="Unassembled WGS sequence"/>
</dbReference>
<reference evidence="3 4" key="1">
    <citation type="submission" date="2017-09" db="EMBL/GenBank/DDBJ databases">
        <authorList>
            <person name="Ehlers B."/>
            <person name="Leendertz F.H."/>
        </authorList>
    </citation>
    <scope>NUCLEOTIDE SEQUENCE [LARGE SCALE GENOMIC DNA]</scope>
    <source>
        <strain evidence="3 4">USBA 140</strain>
    </source>
</reference>
<evidence type="ECO:0000256" key="2">
    <source>
        <dbReference type="PROSITE-ProRule" id="PRU01282"/>
    </source>
</evidence>
<keyword evidence="4" id="KW-1185">Reference proteome</keyword>
<dbReference type="SUPFAM" id="SSF52833">
    <property type="entry name" value="Thioredoxin-like"/>
    <property type="match status" value="1"/>
</dbReference>
<dbReference type="PROSITE" id="PS51353">
    <property type="entry name" value="ARSC"/>
    <property type="match status" value="1"/>
</dbReference>
<comment type="similarity">
    <text evidence="1 2">Belongs to the ArsC family.</text>
</comment>
<sequence>MIVVYGLKTCDTCRKALKWLMEQGIAHRFHDLRADGLPEADLRRWMTATGPDVLVNRRGTTWRGLPPEEQAADLTAERAVTLALGQPALLKRPVFDLGQTVVVGFKAEQQAAVRQAAAS</sequence>
<name>A0A286H192_9PROT</name>